<evidence type="ECO:0000313" key="6">
    <source>
        <dbReference type="EnsemblPlants" id="KQK00207"/>
    </source>
</evidence>
<reference evidence="5" key="2">
    <citation type="submission" date="2017-06" db="EMBL/GenBank/DDBJ databases">
        <title>WGS assembly of Brachypodium distachyon.</title>
        <authorList>
            <consortium name="The International Brachypodium Initiative"/>
            <person name="Lucas S."/>
            <person name="Harmon-Smith M."/>
            <person name="Lail K."/>
            <person name="Tice H."/>
            <person name="Grimwood J."/>
            <person name="Bruce D."/>
            <person name="Barry K."/>
            <person name="Shu S."/>
            <person name="Lindquist E."/>
            <person name="Wang M."/>
            <person name="Pitluck S."/>
            <person name="Vogel J.P."/>
            <person name="Garvin D.F."/>
            <person name="Mockler T.C."/>
            <person name="Schmutz J."/>
            <person name="Rokhsar D."/>
            <person name="Bevan M.W."/>
        </authorList>
    </citation>
    <scope>NUCLEOTIDE SEQUENCE</scope>
    <source>
        <strain evidence="5">Bd21</strain>
    </source>
</reference>
<organism evidence="5">
    <name type="scientific">Brachypodium distachyon</name>
    <name type="common">Purple false brome</name>
    <name type="synonym">Trachynia distachya</name>
    <dbReference type="NCBI Taxonomy" id="15368"/>
    <lineage>
        <taxon>Eukaryota</taxon>
        <taxon>Viridiplantae</taxon>
        <taxon>Streptophyta</taxon>
        <taxon>Embryophyta</taxon>
        <taxon>Tracheophyta</taxon>
        <taxon>Spermatophyta</taxon>
        <taxon>Magnoliopsida</taxon>
        <taxon>Liliopsida</taxon>
        <taxon>Poales</taxon>
        <taxon>Poaceae</taxon>
        <taxon>BOP clade</taxon>
        <taxon>Pooideae</taxon>
        <taxon>Stipodae</taxon>
        <taxon>Brachypodieae</taxon>
        <taxon>Brachypodium</taxon>
    </lineage>
</organism>
<dbReference type="InterPro" id="IPR013785">
    <property type="entry name" value="Aldolase_TIM"/>
</dbReference>
<evidence type="ECO:0000256" key="1">
    <source>
        <dbReference type="ARBA" id="ARBA00022630"/>
    </source>
</evidence>
<accession>I1IBA1</accession>
<evidence type="ECO:0000313" key="7">
    <source>
        <dbReference type="Proteomes" id="UP000008810"/>
    </source>
</evidence>
<dbReference type="InParanoid" id="I1IBA1"/>
<dbReference type="SUPFAM" id="SSF51395">
    <property type="entry name" value="FMN-linked oxidoreductases"/>
    <property type="match status" value="1"/>
</dbReference>
<keyword evidence="2" id="KW-0288">FMN</keyword>
<dbReference type="STRING" id="15368.I1IBA1"/>
<dbReference type="Gene3D" id="3.20.20.70">
    <property type="entry name" value="Aldolase class I"/>
    <property type="match status" value="1"/>
</dbReference>
<sequence>MLCMLCGTNMRLGADRVGMRLSPFASYLESSDSNPEAPGLYMAHALKKLGILYCHVVAPSLWPG</sequence>
<dbReference type="EnsemblPlants" id="KQK00207">
    <property type="protein sequence ID" value="KQK00207"/>
    <property type="gene ID" value="BRADI_3g47942v3"/>
</dbReference>
<keyword evidence="4" id="KW-0560">Oxidoreductase</keyword>
<reference evidence="6" key="3">
    <citation type="submission" date="2018-08" db="UniProtKB">
        <authorList>
            <consortium name="EnsemblPlants"/>
        </authorList>
    </citation>
    <scope>IDENTIFICATION</scope>
    <source>
        <strain evidence="6">cv. Bd21</strain>
    </source>
</reference>
<dbReference type="InterPro" id="IPR045247">
    <property type="entry name" value="Oye-like"/>
</dbReference>
<evidence type="ECO:0000256" key="4">
    <source>
        <dbReference type="ARBA" id="ARBA00023002"/>
    </source>
</evidence>
<dbReference type="HOGENOM" id="CLU_2870671_0_0_1"/>
<dbReference type="Proteomes" id="UP000008810">
    <property type="component" value="Chromosome 3"/>
</dbReference>
<evidence type="ECO:0000256" key="3">
    <source>
        <dbReference type="ARBA" id="ARBA00022857"/>
    </source>
</evidence>
<dbReference type="Gramene" id="KQK00207">
    <property type="protein sequence ID" value="KQK00207"/>
    <property type="gene ID" value="BRADI_3g47942v3"/>
</dbReference>
<dbReference type="OMA" id="VMIVASW"/>
<dbReference type="GO" id="GO:0010181">
    <property type="term" value="F:FMN binding"/>
    <property type="evidence" value="ECO:0007669"/>
    <property type="project" value="InterPro"/>
</dbReference>
<gene>
    <name evidence="5" type="ORF">BRADI_3g47942v3</name>
</gene>
<dbReference type="PANTHER" id="PTHR22893:SF91">
    <property type="entry name" value="NADPH DEHYDROGENASE 2-RELATED"/>
    <property type="match status" value="1"/>
</dbReference>
<reference evidence="5 6" key="1">
    <citation type="journal article" date="2010" name="Nature">
        <title>Genome sequencing and analysis of the model grass Brachypodium distachyon.</title>
        <authorList>
            <consortium name="International Brachypodium Initiative"/>
        </authorList>
    </citation>
    <scope>NUCLEOTIDE SEQUENCE [LARGE SCALE GENOMIC DNA]</scope>
    <source>
        <strain evidence="5 6">Bd21</strain>
    </source>
</reference>
<keyword evidence="3" id="KW-0521">NADP</keyword>
<dbReference type="AlphaFoldDB" id="I1IBA1"/>
<name>I1IBA1_BRADI</name>
<evidence type="ECO:0000313" key="5">
    <source>
        <dbReference type="EMBL" id="KQK00207.1"/>
    </source>
</evidence>
<dbReference type="OrthoDB" id="1663137at2759"/>
<keyword evidence="1" id="KW-0285">Flavoprotein</keyword>
<dbReference type="GO" id="GO:0016491">
    <property type="term" value="F:oxidoreductase activity"/>
    <property type="evidence" value="ECO:0007669"/>
    <property type="project" value="UniProtKB-KW"/>
</dbReference>
<proteinExistence type="predicted"/>
<keyword evidence="7" id="KW-1185">Reference proteome</keyword>
<evidence type="ECO:0000256" key="2">
    <source>
        <dbReference type="ARBA" id="ARBA00022643"/>
    </source>
</evidence>
<protein>
    <submittedName>
        <fullName evidence="5 6">Uncharacterized protein</fullName>
    </submittedName>
</protein>
<dbReference type="eggNOG" id="KOG0134">
    <property type="taxonomic scope" value="Eukaryota"/>
</dbReference>
<dbReference type="PANTHER" id="PTHR22893">
    <property type="entry name" value="NADH OXIDOREDUCTASE-RELATED"/>
    <property type="match status" value="1"/>
</dbReference>
<dbReference type="EMBL" id="CM000882">
    <property type="protein sequence ID" value="KQK00207.1"/>
    <property type="molecule type" value="Genomic_DNA"/>
</dbReference>